<name>A0A9N7Y912_PLEPL</name>
<keyword evidence="7 11" id="KW-0238">DNA-binding</keyword>
<keyword evidence="10 11" id="KW-0539">Nucleus</keyword>
<dbReference type="InterPro" id="IPR009057">
    <property type="entry name" value="Homeodomain-like_sf"/>
</dbReference>
<dbReference type="InterPro" id="IPR020479">
    <property type="entry name" value="HD_metazoa"/>
</dbReference>
<gene>
    <name evidence="15" type="ORF">PLEPLA_LOCUS5059</name>
</gene>
<dbReference type="InterPro" id="IPR001356">
    <property type="entry name" value="HD"/>
</dbReference>
<keyword evidence="9" id="KW-0804">Transcription</keyword>
<feature type="region of interest" description="Disordered" evidence="13">
    <location>
        <begin position="23"/>
        <end position="43"/>
    </location>
</feature>
<dbReference type="Gene3D" id="1.10.10.60">
    <property type="entry name" value="Homeodomain-like"/>
    <property type="match status" value="2"/>
</dbReference>
<dbReference type="FunFam" id="1.10.10.60:FF:000017">
    <property type="entry name" value="Homeobox protein antennapedia"/>
    <property type="match status" value="1"/>
</dbReference>
<dbReference type="GO" id="GO:0005634">
    <property type="term" value="C:nucleus"/>
    <property type="evidence" value="ECO:0007669"/>
    <property type="project" value="UniProtKB-SubCell"/>
</dbReference>
<sequence length="652" mass="72148">MSTSGTLTSYYVDSLILPESEEVSVPRYSSGPGLQHGRQPASIGDHGELGTCTFPSKPPVFGPPWSHVPAQFPGTSVYHHHYGHPQGPVGADSDGRYQSWMLEPMSGSLPMTGLPTTHHYGIKPEGLGTRAEGALPGSHTALLLSDYANGTLATTSPVEKDALSGQTGDMSVEAVEEKPILDPNNPVSNWLHASATRKKRCPYSKHQILELEKEFLFNTYLTRDRRYEVARQLNLTERQVKIWFQNRRMKMKKFNKDGLPKDGAYTAAALFPNAERASCRAGSSGEDYGSARSAAAIALTPSLSGVYSVNNAVYQGRPVFTSGYSQVHDAHTLHCSPFDQSRIFTEGACNPGLGPLTSPPDKHYRMYPWMRSSDPTRKRGRQTYSRYQTLELEKEFHFNRYLTRRRRIEIAHALCLSERQIKIWFQNRRMKWKKDNKGEAVPNPAENDSDTQAVCEAGGGETEETRAPAGPESETAAKTGSFGFRGSDAFWHDEWKEPRCVTDPGGSPGARPGTQLEILPPLVTARLHLPAPSPSPLLFTSRNLRKREPRYFSLPLTRRAFWGSVAAKGAHTCNRINNLQLAVFVSNTGLGLRLRLGERSPLVFAAMVVNLWMTPCGAYASESAADRQCTSWARGWRTTTIQDTRAPAVCLP</sequence>
<dbReference type="AlphaFoldDB" id="A0A9N7Y912"/>
<dbReference type="PRINTS" id="PR00024">
    <property type="entry name" value="HOMEOBOX"/>
</dbReference>
<evidence type="ECO:0000256" key="6">
    <source>
        <dbReference type="ARBA" id="ARBA00023015"/>
    </source>
</evidence>
<evidence type="ECO:0000256" key="12">
    <source>
        <dbReference type="RuleBase" id="RU000682"/>
    </source>
</evidence>
<evidence type="ECO:0000256" key="4">
    <source>
        <dbReference type="ARBA" id="ARBA00009107"/>
    </source>
</evidence>
<comment type="similarity">
    <text evidence="3">Belongs to the Abd-B homeobox family.</text>
</comment>
<dbReference type="InterPro" id="IPR017112">
    <property type="entry name" value="HXA9/HXB9/HXC9"/>
</dbReference>
<dbReference type="GO" id="GO:0000981">
    <property type="term" value="F:DNA-binding transcription factor activity, RNA polymerase II-specific"/>
    <property type="evidence" value="ECO:0007669"/>
    <property type="project" value="InterPro"/>
</dbReference>
<dbReference type="CDD" id="cd00086">
    <property type="entry name" value="homeodomain"/>
    <property type="match status" value="2"/>
</dbReference>
<comment type="subcellular location">
    <subcellularLocation>
        <location evidence="2 11 12">Nucleus</location>
    </subcellularLocation>
</comment>
<dbReference type="EMBL" id="CADEAL010000257">
    <property type="protein sequence ID" value="CAB1417257.1"/>
    <property type="molecule type" value="Genomic_DNA"/>
</dbReference>
<evidence type="ECO:0000256" key="2">
    <source>
        <dbReference type="ARBA" id="ARBA00004123"/>
    </source>
</evidence>
<dbReference type="InterPro" id="IPR001827">
    <property type="entry name" value="Homeobox_Antennapedia_CS"/>
</dbReference>
<feature type="region of interest" description="Disordered" evidence="13">
    <location>
        <begin position="435"/>
        <end position="481"/>
    </location>
</feature>
<evidence type="ECO:0000313" key="15">
    <source>
        <dbReference type="EMBL" id="CAB1417257.1"/>
    </source>
</evidence>
<dbReference type="GO" id="GO:0000978">
    <property type="term" value="F:RNA polymerase II cis-regulatory region sequence-specific DNA binding"/>
    <property type="evidence" value="ECO:0007669"/>
    <property type="project" value="TreeGrafter"/>
</dbReference>
<feature type="domain" description="Homeobox" evidence="14">
    <location>
        <begin position="375"/>
        <end position="435"/>
    </location>
</feature>
<feature type="DNA-binding region" description="Homeobox" evidence="11">
    <location>
        <begin position="196"/>
        <end position="255"/>
    </location>
</feature>
<accession>A0A9N7Y912</accession>
<dbReference type="GO" id="GO:0048704">
    <property type="term" value="P:embryonic skeletal system morphogenesis"/>
    <property type="evidence" value="ECO:0007669"/>
    <property type="project" value="TreeGrafter"/>
</dbReference>
<keyword evidence="16" id="KW-1185">Reference proteome</keyword>
<comment type="caution">
    <text evidence="15">The sequence shown here is derived from an EMBL/GenBank/DDBJ whole genome shotgun (WGS) entry which is preliminary data.</text>
</comment>
<dbReference type="PANTHER" id="PTHR45970:SF3">
    <property type="entry name" value="HOMEOBOX PROTEIN HOX-A9"/>
    <property type="match status" value="1"/>
</dbReference>
<dbReference type="PANTHER" id="PTHR45970">
    <property type="entry name" value="AGAP004664-PA"/>
    <property type="match status" value="1"/>
</dbReference>
<organism evidence="15 16">
    <name type="scientific">Pleuronectes platessa</name>
    <name type="common">European plaice</name>
    <dbReference type="NCBI Taxonomy" id="8262"/>
    <lineage>
        <taxon>Eukaryota</taxon>
        <taxon>Metazoa</taxon>
        <taxon>Chordata</taxon>
        <taxon>Craniata</taxon>
        <taxon>Vertebrata</taxon>
        <taxon>Euteleostomi</taxon>
        <taxon>Actinopterygii</taxon>
        <taxon>Neopterygii</taxon>
        <taxon>Teleostei</taxon>
        <taxon>Neoteleostei</taxon>
        <taxon>Acanthomorphata</taxon>
        <taxon>Carangaria</taxon>
        <taxon>Pleuronectiformes</taxon>
        <taxon>Pleuronectoidei</taxon>
        <taxon>Pleuronectidae</taxon>
        <taxon>Pleuronectes</taxon>
    </lineage>
</organism>
<evidence type="ECO:0000256" key="1">
    <source>
        <dbReference type="ARBA" id="ARBA00003263"/>
    </source>
</evidence>
<evidence type="ECO:0000256" key="11">
    <source>
        <dbReference type="PROSITE-ProRule" id="PRU00108"/>
    </source>
</evidence>
<evidence type="ECO:0000256" key="13">
    <source>
        <dbReference type="SAM" id="MobiDB-lite"/>
    </source>
</evidence>
<comment type="function">
    <text evidence="1">Sequence-specific transcription factor which is part of a developmental regulatory system that provides cells with specific positional identities on the anterior-posterior axis.</text>
</comment>
<dbReference type="InterPro" id="IPR017970">
    <property type="entry name" value="Homeobox_CS"/>
</dbReference>
<dbReference type="GO" id="GO:0009954">
    <property type="term" value="P:proximal/distal pattern formation"/>
    <property type="evidence" value="ECO:0007669"/>
    <property type="project" value="TreeGrafter"/>
</dbReference>
<dbReference type="InterPro" id="IPR006711">
    <property type="entry name" value="Hox9_activation_N"/>
</dbReference>
<evidence type="ECO:0000256" key="9">
    <source>
        <dbReference type="ARBA" id="ARBA00023163"/>
    </source>
</evidence>
<comment type="similarity">
    <text evidence="4">Belongs to the Antp homeobox family.</text>
</comment>
<dbReference type="SUPFAM" id="SSF46689">
    <property type="entry name" value="Homeodomain-like"/>
    <property type="match status" value="2"/>
</dbReference>
<keyword evidence="6" id="KW-0805">Transcription regulation</keyword>
<evidence type="ECO:0000256" key="5">
    <source>
        <dbReference type="ARBA" id="ARBA00022473"/>
    </source>
</evidence>
<dbReference type="PROSITE" id="PS50071">
    <property type="entry name" value="HOMEOBOX_2"/>
    <property type="match status" value="2"/>
</dbReference>
<reference evidence="15" key="1">
    <citation type="submission" date="2020-03" db="EMBL/GenBank/DDBJ databases">
        <authorList>
            <person name="Weist P."/>
        </authorList>
    </citation>
    <scope>NUCLEOTIDE SEQUENCE</scope>
</reference>
<dbReference type="SMART" id="SM00389">
    <property type="entry name" value="HOX"/>
    <property type="match status" value="2"/>
</dbReference>
<evidence type="ECO:0000256" key="7">
    <source>
        <dbReference type="ARBA" id="ARBA00023125"/>
    </source>
</evidence>
<proteinExistence type="inferred from homology"/>
<dbReference type="Pfam" id="PF00046">
    <property type="entry name" value="Homeodomain"/>
    <property type="match status" value="2"/>
</dbReference>
<feature type="DNA-binding region" description="Homeobox" evidence="11">
    <location>
        <begin position="377"/>
        <end position="436"/>
    </location>
</feature>
<dbReference type="Proteomes" id="UP001153269">
    <property type="component" value="Unassembled WGS sequence"/>
</dbReference>
<evidence type="ECO:0000256" key="10">
    <source>
        <dbReference type="ARBA" id="ARBA00023242"/>
    </source>
</evidence>
<dbReference type="GO" id="GO:0006351">
    <property type="term" value="P:DNA-templated transcription"/>
    <property type="evidence" value="ECO:0007669"/>
    <property type="project" value="InterPro"/>
</dbReference>
<dbReference type="PROSITE" id="PS00027">
    <property type="entry name" value="HOMEOBOX_1"/>
    <property type="match status" value="2"/>
</dbReference>
<dbReference type="Pfam" id="PF04617">
    <property type="entry name" value="Hox9_act"/>
    <property type="match status" value="1"/>
</dbReference>
<keyword evidence="8 11" id="KW-0371">Homeobox</keyword>
<feature type="domain" description="Homeobox" evidence="14">
    <location>
        <begin position="194"/>
        <end position="254"/>
    </location>
</feature>
<evidence type="ECO:0000259" key="14">
    <source>
        <dbReference type="PROSITE" id="PS50071"/>
    </source>
</evidence>
<dbReference type="GO" id="GO:0009952">
    <property type="term" value="P:anterior/posterior pattern specification"/>
    <property type="evidence" value="ECO:0007669"/>
    <property type="project" value="TreeGrafter"/>
</dbReference>
<evidence type="ECO:0000313" key="16">
    <source>
        <dbReference type="Proteomes" id="UP001153269"/>
    </source>
</evidence>
<dbReference type="PROSITE" id="PS00032">
    <property type="entry name" value="ANTENNAPEDIA"/>
    <property type="match status" value="1"/>
</dbReference>
<protein>
    <recommendedName>
        <fullName evidence="14">Homeobox domain-containing protein</fullName>
    </recommendedName>
</protein>
<evidence type="ECO:0000256" key="3">
    <source>
        <dbReference type="ARBA" id="ARBA00006317"/>
    </source>
</evidence>
<evidence type="ECO:0000256" key="8">
    <source>
        <dbReference type="ARBA" id="ARBA00023155"/>
    </source>
</evidence>
<keyword evidence="5" id="KW-0217">Developmental protein</keyword>